<reference evidence="1 2" key="1">
    <citation type="submission" date="2016-01" db="EMBL/GenBank/DDBJ databases">
        <authorList>
            <person name="Oliw E.H."/>
        </authorList>
    </citation>
    <scope>NUCLEOTIDE SEQUENCE [LARGE SCALE GENOMIC DNA]</scope>
    <source>
        <strain evidence="1 2">PSS_7772B</strain>
    </source>
</reference>
<dbReference type="PATRIC" id="fig|2702.100.peg.1364"/>
<evidence type="ECO:0000313" key="2">
    <source>
        <dbReference type="Proteomes" id="UP000070687"/>
    </source>
</evidence>
<protein>
    <submittedName>
        <fullName evidence="1">Uncharacterized protein</fullName>
    </submittedName>
</protein>
<dbReference type="EMBL" id="LRQB01000095">
    <property type="protein sequence ID" value="KXA18400.1"/>
    <property type="molecule type" value="Genomic_DNA"/>
</dbReference>
<sequence length="45" mass="5084">MKAQCAFNASAHTRPKKLCSRALQTLITYCLVNFNIHALQTLSIY</sequence>
<gene>
    <name evidence="1" type="ORF">HMPREF3208_01378</name>
</gene>
<name>A0A133NQ16_GARVA</name>
<comment type="caution">
    <text evidence="1">The sequence shown here is derived from an EMBL/GenBank/DDBJ whole genome shotgun (WGS) entry which is preliminary data.</text>
</comment>
<dbReference type="Proteomes" id="UP000070687">
    <property type="component" value="Unassembled WGS sequence"/>
</dbReference>
<evidence type="ECO:0000313" key="1">
    <source>
        <dbReference type="EMBL" id="KXA18400.1"/>
    </source>
</evidence>
<accession>A0A133NQ16</accession>
<dbReference type="AlphaFoldDB" id="A0A133NQ16"/>
<proteinExistence type="predicted"/>
<organism evidence="1 2">
    <name type="scientific">Gardnerella vaginalis</name>
    <dbReference type="NCBI Taxonomy" id="2702"/>
    <lineage>
        <taxon>Bacteria</taxon>
        <taxon>Bacillati</taxon>
        <taxon>Actinomycetota</taxon>
        <taxon>Actinomycetes</taxon>
        <taxon>Bifidobacteriales</taxon>
        <taxon>Bifidobacteriaceae</taxon>
        <taxon>Gardnerella</taxon>
    </lineage>
</organism>